<evidence type="ECO:0000313" key="2">
    <source>
        <dbReference type="EMBL" id="SGY15125.1"/>
    </source>
</evidence>
<dbReference type="AlphaFoldDB" id="A0A2X0LRJ3"/>
<evidence type="ECO:0000313" key="3">
    <source>
        <dbReference type="Proteomes" id="UP000249464"/>
    </source>
</evidence>
<feature type="compositionally biased region" description="Low complexity" evidence="1">
    <location>
        <begin position="95"/>
        <end position="109"/>
    </location>
</feature>
<organism evidence="2 3">
    <name type="scientific">Microbotryum silenes-dioicae</name>
    <dbReference type="NCBI Taxonomy" id="796604"/>
    <lineage>
        <taxon>Eukaryota</taxon>
        <taxon>Fungi</taxon>
        <taxon>Dikarya</taxon>
        <taxon>Basidiomycota</taxon>
        <taxon>Pucciniomycotina</taxon>
        <taxon>Microbotryomycetes</taxon>
        <taxon>Microbotryales</taxon>
        <taxon>Microbotryaceae</taxon>
        <taxon>Microbotryum</taxon>
    </lineage>
</organism>
<dbReference type="Proteomes" id="UP000249464">
    <property type="component" value="Unassembled WGS sequence"/>
</dbReference>
<dbReference type="EMBL" id="FQNC01000013">
    <property type="protein sequence ID" value="SGY15125.1"/>
    <property type="molecule type" value="Genomic_DNA"/>
</dbReference>
<accession>A0A2X0LRJ3</accession>
<keyword evidence="3" id="KW-1185">Reference proteome</keyword>
<name>A0A2X0LRJ3_9BASI</name>
<gene>
    <name evidence="2" type="primary">BQ5605_C013g07255</name>
    <name evidence="2" type="ORF">BQ5605_C013G07255</name>
</gene>
<proteinExistence type="predicted"/>
<feature type="region of interest" description="Disordered" evidence="1">
    <location>
        <begin position="90"/>
        <end position="167"/>
    </location>
</feature>
<protein>
    <submittedName>
        <fullName evidence="2">BQ5605_C013g07255 protein</fullName>
    </submittedName>
</protein>
<evidence type="ECO:0000256" key="1">
    <source>
        <dbReference type="SAM" id="MobiDB-lite"/>
    </source>
</evidence>
<sequence>MPVSERLDSDQRFFDDLVEKSEAIISITNSSRSIGYCCAVCPRHKDRRLSLAQARAHFKTNVHKEQVRLQGIGVGDLSWVSSPDNDDLSFETNDSISSLGSDGSPSSGGTHHFDDSEQNYAQNDDDKGSDSDYGFEDTSAAYESLDDSESNREGDDVSGSEDDEGGTLTSAVIKQDLQSRGLLCTDYMVEYARVSIARLCYTYKRTPYM</sequence>
<reference evidence="2 3" key="1">
    <citation type="submission" date="2016-11" db="EMBL/GenBank/DDBJ databases">
        <authorList>
            <person name="Jaros S."/>
            <person name="Januszkiewicz K."/>
            <person name="Wedrychowicz H."/>
        </authorList>
    </citation>
    <scope>NUCLEOTIDE SEQUENCE [LARGE SCALE GENOMIC DNA]</scope>
</reference>
<feature type="compositionally biased region" description="Acidic residues" evidence="1">
    <location>
        <begin position="156"/>
        <end position="165"/>
    </location>
</feature>